<comment type="caution">
    <text evidence="2">The sequence shown here is derived from an EMBL/GenBank/DDBJ whole genome shotgun (WGS) entry which is preliminary data.</text>
</comment>
<dbReference type="RefSeq" id="WP_183343551.1">
    <property type="nucleotide sequence ID" value="NZ_JACHNU010000005.1"/>
</dbReference>
<dbReference type="GO" id="GO:0051213">
    <property type="term" value="F:dioxygenase activity"/>
    <property type="evidence" value="ECO:0007669"/>
    <property type="project" value="UniProtKB-KW"/>
</dbReference>
<dbReference type="SUPFAM" id="SSF51182">
    <property type="entry name" value="RmlC-like cupins"/>
    <property type="match status" value="1"/>
</dbReference>
<dbReference type="Gene3D" id="2.60.120.10">
    <property type="entry name" value="Jelly Rolls"/>
    <property type="match status" value="1"/>
</dbReference>
<feature type="signal peptide" evidence="1">
    <location>
        <begin position="1"/>
        <end position="21"/>
    </location>
</feature>
<dbReference type="AlphaFoldDB" id="A0A840IGA4"/>
<keyword evidence="3" id="KW-1185">Reference proteome</keyword>
<name>A0A840IGA4_9ACTN</name>
<dbReference type="EMBL" id="JACHNU010000005">
    <property type="protein sequence ID" value="MBB4663826.1"/>
    <property type="molecule type" value="Genomic_DNA"/>
</dbReference>
<feature type="chain" id="PRO_5038875596" evidence="1">
    <location>
        <begin position="22"/>
        <end position="172"/>
    </location>
</feature>
<reference evidence="2 3" key="1">
    <citation type="submission" date="2020-08" db="EMBL/GenBank/DDBJ databases">
        <title>Genomic Encyclopedia of Archaeal and Bacterial Type Strains, Phase II (KMG-II): from individual species to whole genera.</title>
        <authorList>
            <person name="Goeker M."/>
        </authorList>
    </citation>
    <scope>NUCLEOTIDE SEQUENCE [LARGE SCALE GENOMIC DNA]</scope>
    <source>
        <strain evidence="2 3">DSM 23288</strain>
    </source>
</reference>
<keyword evidence="2" id="KW-0223">Dioxygenase</keyword>
<keyword evidence="2" id="KW-0560">Oxidoreductase</keyword>
<sequence>MTLHPRRVRATLLLIAALALAAVGGSVATTALRAATAEPAPVVRTALAETRDPAGAKGRTLGLSRVTVAPGAELALHRHPGTQIAQIARGTLTYWVVRGAVEIRRGDPDSAAGAKLVRTIGAGQRGQIRTGDWIVEKPGTIHHAANRGKVEIEILIATLFKNGAPPSIAVRG</sequence>
<keyword evidence="1" id="KW-0732">Signal</keyword>
<protein>
    <submittedName>
        <fullName evidence="2">Quercetin dioxygenase-like cupin family protein</fullName>
    </submittedName>
</protein>
<dbReference type="InterPro" id="IPR014710">
    <property type="entry name" value="RmlC-like_jellyroll"/>
</dbReference>
<proteinExistence type="predicted"/>
<organism evidence="2 3">
    <name type="scientific">Conexibacter arvalis</name>
    <dbReference type="NCBI Taxonomy" id="912552"/>
    <lineage>
        <taxon>Bacteria</taxon>
        <taxon>Bacillati</taxon>
        <taxon>Actinomycetota</taxon>
        <taxon>Thermoleophilia</taxon>
        <taxon>Solirubrobacterales</taxon>
        <taxon>Conexibacteraceae</taxon>
        <taxon>Conexibacter</taxon>
    </lineage>
</organism>
<accession>A0A840IGA4</accession>
<dbReference type="Proteomes" id="UP000585272">
    <property type="component" value="Unassembled WGS sequence"/>
</dbReference>
<evidence type="ECO:0000313" key="2">
    <source>
        <dbReference type="EMBL" id="MBB4663826.1"/>
    </source>
</evidence>
<dbReference type="InterPro" id="IPR011051">
    <property type="entry name" value="RmlC_Cupin_sf"/>
</dbReference>
<evidence type="ECO:0000313" key="3">
    <source>
        <dbReference type="Proteomes" id="UP000585272"/>
    </source>
</evidence>
<evidence type="ECO:0000256" key="1">
    <source>
        <dbReference type="SAM" id="SignalP"/>
    </source>
</evidence>
<gene>
    <name evidence="2" type="ORF">BDZ31_003427</name>
</gene>